<reference evidence="2" key="1">
    <citation type="journal article" date="2019" name="Sci. Rep.">
        <title>Draft genome of Tanacetum cinerariifolium, the natural source of mosquito coil.</title>
        <authorList>
            <person name="Yamashiro T."/>
            <person name="Shiraishi A."/>
            <person name="Satake H."/>
            <person name="Nakayama K."/>
        </authorList>
    </citation>
    <scope>NUCLEOTIDE SEQUENCE</scope>
</reference>
<feature type="compositionally biased region" description="Basic and acidic residues" evidence="1">
    <location>
        <begin position="57"/>
        <end position="66"/>
    </location>
</feature>
<dbReference type="AlphaFoldDB" id="A0A699T058"/>
<comment type="caution">
    <text evidence="2">The sequence shown here is derived from an EMBL/GenBank/DDBJ whole genome shotgun (WGS) entry which is preliminary data.</text>
</comment>
<protein>
    <submittedName>
        <fullName evidence="2">Uncharacterized protein</fullName>
    </submittedName>
</protein>
<evidence type="ECO:0000313" key="2">
    <source>
        <dbReference type="EMBL" id="GFD03220.1"/>
    </source>
</evidence>
<dbReference type="EMBL" id="BKCJ011203448">
    <property type="protein sequence ID" value="GFD03220.1"/>
    <property type="molecule type" value="Genomic_DNA"/>
</dbReference>
<feature type="region of interest" description="Disordered" evidence="1">
    <location>
        <begin position="57"/>
        <end position="152"/>
    </location>
</feature>
<gene>
    <name evidence="2" type="ORF">Tci_875189</name>
</gene>
<sequence>CDVAESPAATARAPRGQYDFVDTVVAGQSLVHSPRHDARTIARAADRAEDVVYVRSLHASEHRMMTFEDDDEDPEEDLSEEHEPEDDDEDPEEDPNEEHEPENEDTKDEEPSEDSDKTESFEDDETAVTPPPPKHRRARISVRPQTPMATST</sequence>
<proteinExistence type="predicted"/>
<feature type="compositionally biased region" description="Polar residues" evidence="1">
    <location>
        <begin position="143"/>
        <end position="152"/>
    </location>
</feature>
<organism evidence="2">
    <name type="scientific">Tanacetum cinerariifolium</name>
    <name type="common">Dalmatian daisy</name>
    <name type="synonym">Chrysanthemum cinerariifolium</name>
    <dbReference type="NCBI Taxonomy" id="118510"/>
    <lineage>
        <taxon>Eukaryota</taxon>
        <taxon>Viridiplantae</taxon>
        <taxon>Streptophyta</taxon>
        <taxon>Embryophyta</taxon>
        <taxon>Tracheophyta</taxon>
        <taxon>Spermatophyta</taxon>
        <taxon>Magnoliopsida</taxon>
        <taxon>eudicotyledons</taxon>
        <taxon>Gunneridae</taxon>
        <taxon>Pentapetalae</taxon>
        <taxon>asterids</taxon>
        <taxon>campanulids</taxon>
        <taxon>Asterales</taxon>
        <taxon>Asteraceae</taxon>
        <taxon>Asteroideae</taxon>
        <taxon>Anthemideae</taxon>
        <taxon>Anthemidinae</taxon>
        <taxon>Tanacetum</taxon>
    </lineage>
</organism>
<feature type="compositionally biased region" description="Acidic residues" evidence="1">
    <location>
        <begin position="67"/>
        <end position="113"/>
    </location>
</feature>
<evidence type="ECO:0000256" key="1">
    <source>
        <dbReference type="SAM" id="MobiDB-lite"/>
    </source>
</evidence>
<accession>A0A699T058</accession>
<feature type="non-terminal residue" evidence="2">
    <location>
        <position position="1"/>
    </location>
</feature>
<name>A0A699T058_TANCI</name>